<feature type="compositionally biased region" description="Basic and acidic residues" evidence="1">
    <location>
        <begin position="147"/>
        <end position="164"/>
    </location>
</feature>
<dbReference type="EMBL" id="JAEMWZ010001051">
    <property type="protein sequence ID" value="KAG7101568.1"/>
    <property type="molecule type" value="Genomic_DNA"/>
</dbReference>
<evidence type="ECO:0000313" key="4">
    <source>
        <dbReference type="Proteomes" id="UP000689129"/>
    </source>
</evidence>
<feature type="compositionally biased region" description="Low complexity" evidence="1">
    <location>
        <begin position="57"/>
        <end position="70"/>
    </location>
</feature>
<accession>A0A8I3APQ1</accession>
<reference evidence="3" key="1">
    <citation type="journal article" date="2021" name="Mol. Plant Pathol.">
        <title>A 20-kb lineage-specific genomic region tames virulence in pathogenic amphidiploid Verticillium longisporum.</title>
        <authorList>
            <person name="Harting R."/>
            <person name="Starke J."/>
            <person name="Kusch H."/>
            <person name="Poggeler S."/>
            <person name="Maurus I."/>
            <person name="Schluter R."/>
            <person name="Landesfeind M."/>
            <person name="Bulla I."/>
            <person name="Nowrousian M."/>
            <person name="de Jonge R."/>
            <person name="Stahlhut G."/>
            <person name="Hoff K.J."/>
            <person name="Asshauer K.P."/>
            <person name="Thurmer A."/>
            <person name="Stanke M."/>
            <person name="Daniel R."/>
            <person name="Morgenstern B."/>
            <person name="Thomma B.P.H.J."/>
            <person name="Kronstad J.W."/>
            <person name="Braus-Stromeyer S.A."/>
            <person name="Braus G.H."/>
        </authorList>
    </citation>
    <scope>NUCLEOTIDE SEQUENCE</scope>
    <source>
        <strain evidence="3">Vl32</strain>
    </source>
</reference>
<sequence length="164" mass="16577">MSQEVPHHPSHASGLHGADSLSYTHSDSSLGASTSSGLPTYEQRAQSSGLGLGTANGTGPAAVAASGPGPSLMDPTLRHQQTTMGTEMKGTETTHRNPDGTVPTDIASEPSHAAAPHVSPVGQSQAKGDSKTGKLMEKAGVKLHSAKLAEKGEAKREKAAGVPV</sequence>
<evidence type="ECO:0000313" key="2">
    <source>
        <dbReference type="EMBL" id="KAG7101568.1"/>
    </source>
</evidence>
<feature type="compositionally biased region" description="Basic and acidic residues" evidence="1">
    <location>
        <begin position="89"/>
        <end position="98"/>
    </location>
</feature>
<feature type="compositionally biased region" description="Basic and acidic residues" evidence="1">
    <location>
        <begin position="128"/>
        <end position="140"/>
    </location>
</feature>
<feature type="region of interest" description="Disordered" evidence="1">
    <location>
        <begin position="1"/>
        <end position="164"/>
    </location>
</feature>
<feature type="compositionally biased region" description="Low complexity" evidence="1">
    <location>
        <begin position="26"/>
        <end position="38"/>
    </location>
</feature>
<dbReference type="AlphaFoldDB" id="A0A8I3APQ1"/>
<dbReference type="Proteomes" id="UP000689129">
    <property type="component" value="Unassembled WGS sequence"/>
</dbReference>
<dbReference type="EMBL" id="JAEMWZ010000151">
    <property type="protein sequence ID" value="KAG7133855.1"/>
    <property type="molecule type" value="Genomic_DNA"/>
</dbReference>
<protein>
    <submittedName>
        <fullName evidence="3">Uncharacterized protein</fullName>
    </submittedName>
</protein>
<evidence type="ECO:0000313" key="3">
    <source>
        <dbReference type="EMBL" id="KAG7133855.1"/>
    </source>
</evidence>
<organism evidence="3 4">
    <name type="scientific">Verticillium longisporum</name>
    <name type="common">Verticillium dahliae var. longisporum</name>
    <dbReference type="NCBI Taxonomy" id="100787"/>
    <lineage>
        <taxon>Eukaryota</taxon>
        <taxon>Fungi</taxon>
        <taxon>Dikarya</taxon>
        <taxon>Ascomycota</taxon>
        <taxon>Pezizomycotina</taxon>
        <taxon>Sordariomycetes</taxon>
        <taxon>Hypocreomycetidae</taxon>
        <taxon>Glomerellales</taxon>
        <taxon>Plectosphaerellaceae</taxon>
        <taxon>Verticillium</taxon>
    </lineage>
</organism>
<proteinExistence type="predicted"/>
<comment type="caution">
    <text evidence="3">The sequence shown here is derived from an EMBL/GenBank/DDBJ whole genome shotgun (WGS) entry which is preliminary data.</text>
</comment>
<gene>
    <name evidence="3" type="ORF">HYQ45_008080</name>
    <name evidence="2" type="ORF">HYQ45_018762</name>
</gene>
<name>A0A8I3APQ1_VERLO</name>
<evidence type="ECO:0000256" key="1">
    <source>
        <dbReference type="SAM" id="MobiDB-lite"/>
    </source>
</evidence>